<protein>
    <submittedName>
        <fullName evidence="1">Histidine phosphatase family protein</fullName>
    </submittedName>
</protein>
<evidence type="ECO:0000313" key="2">
    <source>
        <dbReference type="Proteomes" id="UP001215503"/>
    </source>
</evidence>
<accession>A0ABT5YLM6</accession>
<evidence type="ECO:0000313" key="1">
    <source>
        <dbReference type="EMBL" id="MDF2095840.1"/>
    </source>
</evidence>
<dbReference type="SMART" id="SM00855">
    <property type="entry name" value="PGAM"/>
    <property type="match status" value="1"/>
</dbReference>
<dbReference type="Pfam" id="PF00300">
    <property type="entry name" value="His_Phos_1"/>
    <property type="match status" value="1"/>
</dbReference>
<dbReference type="Proteomes" id="UP001215503">
    <property type="component" value="Unassembled WGS sequence"/>
</dbReference>
<dbReference type="PANTHER" id="PTHR47623:SF1">
    <property type="entry name" value="OS09G0287300 PROTEIN"/>
    <property type="match status" value="1"/>
</dbReference>
<comment type="caution">
    <text evidence="1">The sequence shown here is derived from an EMBL/GenBank/DDBJ whole genome shotgun (WGS) entry which is preliminary data.</text>
</comment>
<proteinExistence type="predicted"/>
<dbReference type="InterPro" id="IPR029033">
    <property type="entry name" value="His_PPase_superfam"/>
</dbReference>
<dbReference type="CDD" id="cd07067">
    <property type="entry name" value="HP_PGM_like"/>
    <property type="match status" value="1"/>
</dbReference>
<reference evidence="1 2" key="1">
    <citation type="submission" date="2023-03" db="EMBL/GenBank/DDBJ databases">
        <title>Fodinicurvata sp. CAU 1616 isolated from sea sendiment.</title>
        <authorList>
            <person name="Kim W."/>
        </authorList>
    </citation>
    <scope>NUCLEOTIDE SEQUENCE [LARGE SCALE GENOMIC DNA]</scope>
    <source>
        <strain evidence="1 2">CAU 1616</strain>
    </source>
</reference>
<dbReference type="RefSeq" id="WP_275821642.1">
    <property type="nucleotide sequence ID" value="NZ_JARHUD010000004.1"/>
</dbReference>
<organism evidence="1 2">
    <name type="scientific">Aquibaculum arenosum</name>
    <dbReference type="NCBI Taxonomy" id="3032591"/>
    <lineage>
        <taxon>Bacteria</taxon>
        <taxon>Pseudomonadati</taxon>
        <taxon>Pseudomonadota</taxon>
        <taxon>Alphaproteobacteria</taxon>
        <taxon>Rhodospirillales</taxon>
        <taxon>Rhodovibrionaceae</taxon>
        <taxon>Aquibaculum</taxon>
    </lineage>
</organism>
<sequence length="174" mass="19535">MKRLLLLRHAKSGWDDLTLEDWQRPLAPRGRQAAPRMGREIAQRGWRPQRVLVSPARRAQETWNLVAPELPDRPEVEETPQLYGASQDAVLRTLRHLPEDHSSVLLIGHNPQLESLALSLAGRGSDVQAVAQIQAKFPTAALAVLEFDAPWRRLALRGARLTLCLKVKALDRDA</sequence>
<name>A0ABT5YLM6_9PROT</name>
<dbReference type="Gene3D" id="3.40.50.1240">
    <property type="entry name" value="Phosphoglycerate mutase-like"/>
    <property type="match status" value="1"/>
</dbReference>
<gene>
    <name evidence="1" type="ORF">P2G67_07615</name>
</gene>
<dbReference type="EMBL" id="JARHUD010000004">
    <property type="protein sequence ID" value="MDF2095840.1"/>
    <property type="molecule type" value="Genomic_DNA"/>
</dbReference>
<dbReference type="InterPro" id="IPR013078">
    <property type="entry name" value="His_Pase_superF_clade-1"/>
</dbReference>
<dbReference type="PANTHER" id="PTHR47623">
    <property type="entry name" value="OS09G0287300 PROTEIN"/>
    <property type="match status" value="1"/>
</dbReference>
<keyword evidence="2" id="KW-1185">Reference proteome</keyword>
<dbReference type="SUPFAM" id="SSF53254">
    <property type="entry name" value="Phosphoglycerate mutase-like"/>
    <property type="match status" value="1"/>
</dbReference>